<feature type="chain" id="PRO_5003478877" description="Periplasmic binding protein domain-containing protein" evidence="4">
    <location>
        <begin position="26"/>
        <end position="347"/>
    </location>
</feature>
<dbReference type="InterPro" id="IPR050555">
    <property type="entry name" value="Bact_Solute-Bind_Prot2"/>
</dbReference>
<evidence type="ECO:0000313" key="6">
    <source>
        <dbReference type="EMBL" id="EHI57319.1"/>
    </source>
</evidence>
<name>G5ILQ0_9FIRM</name>
<dbReference type="RefSeq" id="WP_006782416.1">
    <property type="nucleotide sequence ID" value="NZ_CP040506.1"/>
</dbReference>
<feature type="domain" description="Periplasmic binding protein" evidence="5">
    <location>
        <begin position="60"/>
        <end position="314"/>
    </location>
</feature>
<evidence type="ECO:0000259" key="5">
    <source>
        <dbReference type="Pfam" id="PF13407"/>
    </source>
</evidence>
<keyword evidence="4" id="KW-0732">Signal</keyword>
<protein>
    <recommendedName>
        <fullName evidence="5">Periplasmic binding protein domain-containing protein</fullName>
    </recommendedName>
</protein>
<dbReference type="HOGENOM" id="CLU_786862_0_0_9"/>
<dbReference type="SUPFAM" id="SSF53822">
    <property type="entry name" value="Periplasmic binding protein-like I"/>
    <property type="match status" value="1"/>
</dbReference>
<evidence type="ECO:0000256" key="4">
    <source>
        <dbReference type="SAM" id="SignalP"/>
    </source>
</evidence>
<dbReference type="OrthoDB" id="9769193at2"/>
<evidence type="ECO:0000313" key="7">
    <source>
        <dbReference type="Proteomes" id="UP000005384"/>
    </source>
</evidence>
<dbReference type="CDD" id="cd01536">
    <property type="entry name" value="PBP1_ABC_sugar_binding-like"/>
    <property type="match status" value="1"/>
</dbReference>
<feature type="compositionally biased region" description="Low complexity" evidence="3">
    <location>
        <begin position="29"/>
        <end position="49"/>
    </location>
</feature>
<accession>G5ILQ0</accession>
<keyword evidence="7" id="KW-1185">Reference proteome</keyword>
<dbReference type="InterPro" id="IPR028082">
    <property type="entry name" value="Peripla_BP_I"/>
</dbReference>
<dbReference type="GO" id="GO:0030246">
    <property type="term" value="F:carbohydrate binding"/>
    <property type="evidence" value="ECO:0007669"/>
    <property type="project" value="TreeGrafter"/>
</dbReference>
<dbReference type="EMBL" id="ADLN01000120">
    <property type="protein sequence ID" value="EHI57319.1"/>
    <property type="molecule type" value="Genomic_DNA"/>
</dbReference>
<dbReference type="Gene3D" id="3.40.50.2300">
    <property type="match status" value="2"/>
</dbReference>
<dbReference type="GO" id="GO:0030288">
    <property type="term" value="C:outer membrane-bounded periplasmic space"/>
    <property type="evidence" value="ECO:0007669"/>
    <property type="project" value="TreeGrafter"/>
</dbReference>
<dbReference type="PATRIC" id="fig|742737.3.peg.4413"/>
<organism evidence="6 7">
    <name type="scientific">Hungatella hathewayi WAL-18680</name>
    <dbReference type="NCBI Taxonomy" id="742737"/>
    <lineage>
        <taxon>Bacteria</taxon>
        <taxon>Bacillati</taxon>
        <taxon>Bacillota</taxon>
        <taxon>Clostridia</taxon>
        <taxon>Lachnospirales</taxon>
        <taxon>Lachnospiraceae</taxon>
        <taxon>Hungatella</taxon>
    </lineage>
</organism>
<dbReference type="AlphaFoldDB" id="G5ILQ0"/>
<dbReference type="PROSITE" id="PS51257">
    <property type="entry name" value="PROKAR_LIPOPROTEIN"/>
    <property type="match status" value="1"/>
</dbReference>
<reference evidence="6 7" key="1">
    <citation type="submission" date="2011-08" db="EMBL/GenBank/DDBJ databases">
        <title>The Genome Sequence of Clostridium hathewayi WAL-18680.</title>
        <authorList>
            <consortium name="The Broad Institute Genome Sequencing Platform"/>
            <person name="Earl A."/>
            <person name="Ward D."/>
            <person name="Feldgarden M."/>
            <person name="Gevers D."/>
            <person name="Finegold S.M."/>
            <person name="Summanen P.H."/>
            <person name="Molitoris D.R."/>
            <person name="Song M."/>
            <person name="Daigneault M."/>
            <person name="Allen-Vercoe E."/>
            <person name="Young S.K."/>
            <person name="Zeng Q."/>
            <person name="Gargeya S."/>
            <person name="Fitzgerald M."/>
            <person name="Haas B."/>
            <person name="Abouelleil A."/>
            <person name="Alvarado L."/>
            <person name="Arachchi H.M."/>
            <person name="Berlin A."/>
            <person name="Brown A."/>
            <person name="Chapman S.B."/>
            <person name="Chen Z."/>
            <person name="Dunbar C."/>
            <person name="Freedman E."/>
            <person name="Gearin G."/>
            <person name="Gellesch M."/>
            <person name="Goldberg J."/>
            <person name="Griggs A."/>
            <person name="Gujja S."/>
            <person name="Heiman D."/>
            <person name="Howarth C."/>
            <person name="Larson L."/>
            <person name="Lui A."/>
            <person name="MacDonald P.J.P."/>
            <person name="Montmayeur A."/>
            <person name="Murphy C."/>
            <person name="Neiman D."/>
            <person name="Pearson M."/>
            <person name="Priest M."/>
            <person name="Roberts A."/>
            <person name="Saif S."/>
            <person name="Shea T."/>
            <person name="Shenoy N."/>
            <person name="Sisk P."/>
            <person name="Stolte C."/>
            <person name="Sykes S."/>
            <person name="Wortman J."/>
            <person name="Nusbaum C."/>
            <person name="Birren B."/>
        </authorList>
    </citation>
    <scope>NUCLEOTIDE SEQUENCE [LARGE SCALE GENOMIC DNA]</scope>
    <source>
        <strain evidence="6 7">WAL-18680</strain>
    </source>
</reference>
<dbReference type="Pfam" id="PF13407">
    <property type="entry name" value="Peripla_BP_4"/>
    <property type="match status" value="1"/>
</dbReference>
<evidence type="ECO:0000256" key="3">
    <source>
        <dbReference type="SAM" id="MobiDB-lite"/>
    </source>
</evidence>
<feature type="signal peptide" evidence="4">
    <location>
        <begin position="1"/>
        <end position="25"/>
    </location>
</feature>
<comment type="subcellular location">
    <subcellularLocation>
        <location evidence="1">Cell envelope</location>
    </subcellularLocation>
</comment>
<dbReference type="PANTHER" id="PTHR30036:SF7">
    <property type="entry name" value="ABC TRANSPORTER PERIPLASMIC-BINDING PROTEIN YPHF"/>
    <property type="match status" value="1"/>
</dbReference>
<gene>
    <name evidence="6" type="ORF">HMPREF9473_04428</name>
</gene>
<evidence type="ECO:0000256" key="1">
    <source>
        <dbReference type="ARBA" id="ARBA00004196"/>
    </source>
</evidence>
<sequence>MKRFFKVAMATVLCMGLTLTGCGSADNTSATTSGTTTSGTTGQSDSSKTATGDKKTIYFVSLKVGGAAWSQAQQGFEDACKELGWDGYYVAPTTANDSSQMANLCETAMTSGADAILGPLFDKDVFTDIIERAHEQGMLVGTTNTYLDGIEDFNIGTDQKNMGVTQAETLIDLVGDNPCKVVWMTMNISNASIMETYDAFCQALEGHDNISIHGIELDDNNPTTAADKMNNLWKADPAINAVVCNDSSGASLGIPNFIEENNLQDEFYSIGIDASADILNYVMTGGLDCTLDQNFYKMGYESVYMLKDVWDGKEVEKKVDSGMNCVTSADAVEYGASRGYEVTATAK</sequence>
<comment type="caution">
    <text evidence="6">The sequence shown here is derived from an EMBL/GenBank/DDBJ whole genome shotgun (WGS) entry which is preliminary data.</text>
</comment>
<comment type="similarity">
    <text evidence="2">Belongs to the bacterial solute-binding protein 2 family.</text>
</comment>
<feature type="region of interest" description="Disordered" evidence="3">
    <location>
        <begin position="29"/>
        <end position="50"/>
    </location>
</feature>
<proteinExistence type="inferred from homology"/>
<dbReference type="InterPro" id="IPR025997">
    <property type="entry name" value="SBP_2_dom"/>
</dbReference>
<dbReference type="Proteomes" id="UP000005384">
    <property type="component" value="Unassembled WGS sequence"/>
</dbReference>
<dbReference type="PANTHER" id="PTHR30036">
    <property type="entry name" value="D-XYLOSE-BINDING PERIPLASMIC PROTEIN"/>
    <property type="match status" value="1"/>
</dbReference>
<evidence type="ECO:0000256" key="2">
    <source>
        <dbReference type="ARBA" id="ARBA00007639"/>
    </source>
</evidence>